<organism evidence="2 3">
    <name type="scientific">Pseudoalteromonas marina</name>
    <dbReference type="NCBI Taxonomy" id="267375"/>
    <lineage>
        <taxon>Bacteria</taxon>
        <taxon>Pseudomonadati</taxon>
        <taxon>Pseudomonadota</taxon>
        <taxon>Gammaproteobacteria</taxon>
        <taxon>Alteromonadales</taxon>
        <taxon>Pseudoalteromonadaceae</taxon>
        <taxon>Pseudoalteromonas</taxon>
    </lineage>
</organism>
<protein>
    <submittedName>
        <fullName evidence="2">DUF3718 domain-containing protein</fullName>
    </submittedName>
</protein>
<evidence type="ECO:0000313" key="3">
    <source>
        <dbReference type="Proteomes" id="UP001177212"/>
    </source>
</evidence>
<dbReference type="EMBL" id="JAUYVT010000026">
    <property type="protein sequence ID" value="MDP2566780.1"/>
    <property type="molecule type" value="Genomic_DNA"/>
</dbReference>
<comment type="caution">
    <text evidence="2">The sequence shown here is derived from an EMBL/GenBank/DDBJ whole genome shotgun (WGS) entry which is preliminary data.</text>
</comment>
<dbReference type="Pfam" id="PF12514">
    <property type="entry name" value="DUF3718"/>
    <property type="match status" value="1"/>
</dbReference>
<proteinExistence type="predicted"/>
<dbReference type="Proteomes" id="UP001177212">
    <property type="component" value="Unassembled WGS sequence"/>
</dbReference>
<keyword evidence="3" id="KW-1185">Reference proteome</keyword>
<evidence type="ECO:0000256" key="1">
    <source>
        <dbReference type="SAM" id="SignalP"/>
    </source>
</evidence>
<accession>A0ABT9FJK8</accession>
<feature type="signal peptide" evidence="1">
    <location>
        <begin position="1"/>
        <end position="20"/>
    </location>
</feature>
<sequence length="120" mass="12758">MNTFKTALCTTLVIGSAALAAPVSATQFVAADSTPGTQICMAVASNKAYVLRKTQQSLNVKKSIISNKLTCNNLPMGDFVARYNLDNSANYLNIESSTRTSIKDLAKVSSPKIIVISSPQ</sequence>
<keyword evidence="1" id="KW-0732">Signal</keyword>
<name>A0ABT9FJK8_9GAMM</name>
<reference evidence="2" key="1">
    <citation type="submission" date="2023-07" db="EMBL/GenBank/DDBJ databases">
        <title>Genome content predicts the carbon catabolic preferences of heterotrophic bacteria.</title>
        <authorList>
            <person name="Gralka M."/>
        </authorList>
    </citation>
    <scope>NUCLEOTIDE SEQUENCE</scope>
    <source>
        <strain evidence="2">4G09</strain>
    </source>
</reference>
<dbReference type="RefSeq" id="WP_305473282.1">
    <property type="nucleotide sequence ID" value="NZ_JAUYVT010000026.1"/>
</dbReference>
<gene>
    <name evidence="2" type="ORF">Q8W34_19220</name>
</gene>
<evidence type="ECO:0000313" key="2">
    <source>
        <dbReference type="EMBL" id="MDP2566780.1"/>
    </source>
</evidence>
<feature type="chain" id="PRO_5046116622" evidence="1">
    <location>
        <begin position="21"/>
        <end position="120"/>
    </location>
</feature>
<dbReference type="InterPro" id="IPR022193">
    <property type="entry name" value="DUF3718"/>
</dbReference>